<dbReference type="InterPro" id="IPR015919">
    <property type="entry name" value="Cadherin-like_sf"/>
</dbReference>
<dbReference type="SUPFAM" id="SSF49313">
    <property type="entry name" value="Cadherin-like"/>
    <property type="match status" value="1"/>
</dbReference>
<dbReference type="GO" id="GO:0000272">
    <property type="term" value="P:polysaccharide catabolic process"/>
    <property type="evidence" value="ECO:0007669"/>
    <property type="project" value="InterPro"/>
</dbReference>
<proteinExistence type="predicted"/>
<evidence type="ECO:0000313" key="2">
    <source>
        <dbReference type="EMBL" id="AFN73761.1"/>
    </source>
</evidence>
<dbReference type="InterPro" id="IPR002102">
    <property type="entry name" value="Cohesin_dom"/>
</dbReference>
<dbReference type="Proteomes" id="UP000009011">
    <property type="component" value="Chromosome"/>
</dbReference>
<dbReference type="InterPro" id="IPR006644">
    <property type="entry name" value="Cadg"/>
</dbReference>
<dbReference type="eggNOG" id="COG1404">
    <property type="taxonomic scope" value="Bacteria"/>
</dbReference>
<gene>
    <name evidence="2" type="ordered locus">MROS_0518</name>
</gene>
<dbReference type="HOGENOM" id="CLU_356321_0_0_10"/>
<dbReference type="RefSeq" id="WP_014855198.1">
    <property type="nucleotide sequence ID" value="NC_018178.1"/>
</dbReference>
<evidence type="ECO:0000259" key="1">
    <source>
        <dbReference type="PROSITE" id="PS50268"/>
    </source>
</evidence>
<reference evidence="2 3" key="1">
    <citation type="journal article" date="2013" name="PLoS ONE">
        <title>Genomic analysis of Melioribacter roseus, facultatively anaerobic organotrophic bacterium representing a novel deep lineage within Bacteriodetes/Chlorobi group.</title>
        <authorList>
            <person name="Kadnikov V.V."/>
            <person name="Mardanov A.V."/>
            <person name="Podosokorskaya O.A."/>
            <person name="Gavrilov S.N."/>
            <person name="Kublanov I.V."/>
            <person name="Beletsky A.V."/>
            <person name="Bonch-Osmolovskaya E.A."/>
            <person name="Ravin N.V."/>
        </authorList>
    </citation>
    <scope>NUCLEOTIDE SEQUENCE [LARGE SCALE GENOMIC DNA]</scope>
    <source>
        <strain evidence="3">JCM 17771 / P3M-2</strain>
    </source>
</reference>
<protein>
    <submittedName>
        <fullName evidence="2">Peptidase S8 and S53 subtilisin kexin sedolisin</fullName>
    </submittedName>
</protein>
<dbReference type="Gene3D" id="2.60.40.680">
    <property type="match status" value="2"/>
</dbReference>
<feature type="domain" description="Cadherin" evidence="1">
    <location>
        <begin position="483"/>
        <end position="574"/>
    </location>
</feature>
<organism evidence="2 3">
    <name type="scientific">Melioribacter roseus (strain DSM 23840 / JCM 17771 / VKM B-2668 / P3M-2)</name>
    <dbReference type="NCBI Taxonomy" id="1191523"/>
    <lineage>
        <taxon>Bacteria</taxon>
        <taxon>Pseudomonadati</taxon>
        <taxon>Ignavibacteriota</taxon>
        <taxon>Ignavibacteria</taxon>
        <taxon>Ignavibacteriales</taxon>
        <taxon>Melioribacteraceae</taxon>
        <taxon>Melioribacter</taxon>
    </lineage>
</organism>
<dbReference type="CDD" id="cd08547">
    <property type="entry name" value="Type_II_cohesin"/>
    <property type="match status" value="2"/>
</dbReference>
<dbReference type="eggNOG" id="COG4677">
    <property type="taxonomic scope" value="Bacteria"/>
</dbReference>
<evidence type="ECO:0000313" key="3">
    <source>
        <dbReference type="Proteomes" id="UP000009011"/>
    </source>
</evidence>
<keyword evidence="3" id="KW-1185">Reference proteome</keyword>
<dbReference type="GO" id="GO:0005509">
    <property type="term" value="F:calcium ion binding"/>
    <property type="evidence" value="ECO:0007669"/>
    <property type="project" value="InterPro"/>
</dbReference>
<dbReference type="Pfam" id="PF18962">
    <property type="entry name" value="Por_Secre_tail"/>
    <property type="match status" value="1"/>
</dbReference>
<dbReference type="KEGG" id="mro:MROS_0518"/>
<dbReference type="SUPFAM" id="SSF49384">
    <property type="entry name" value="Carbohydrate-binding domain"/>
    <property type="match status" value="2"/>
</dbReference>
<dbReference type="AlphaFoldDB" id="I7A1A5"/>
<dbReference type="InterPro" id="IPR002126">
    <property type="entry name" value="Cadherin-like_dom"/>
</dbReference>
<dbReference type="Pfam" id="PF00963">
    <property type="entry name" value="Cohesin"/>
    <property type="match status" value="2"/>
</dbReference>
<dbReference type="Gene3D" id="2.60.40.4070">
    <property type="match status" value="1"/>
</dbReference>
<dbReference type="SMART" id="SM00736">
    <property type="entry name" value="CADG"/>
    <property type="match status" value="1"/>
</dbReference>
<sequence>MKKIAQSILLMLIMLGLGGVINAQDNAYARWKCVEPDSQNVSELAGHIVAFPETGTPIFRVRSYSGTSAGPLGNNQRWWPNDGNSAISWGNETGPNPDRYVQFAVTPENGYYFQADTLSLYLGGGGTDHIRANIVYDVSSSFDNPVQLNDTTLHLVKNAVELLEYKLNKLVKYGDTLFVRIYPWYDSSPSTSKYLYVQDVRIIGTSIDESSASAPVNVALPKVSGTPGSEKTAAITVDNLTGKNVTSIQFTLTYDKNVVSVLGTDVTGTLLEGQGTLEVNADTANGKLLVAWAGYPALSGEGDLLKLNMKFSNAGMTTLSTGNTFVLNGGMPAAIVTAGMAKSASVLVQGGSVSATAGDEIMIPVLVTELTAAQGVLSYDFTATYNSSIINITGYELAGTLSEGGSASINTTNPGSVNFAFASGSNLVGSGTLVYLVGTAVSAGVTNVDFTAFKFNTGSPVVAADAGIVAVAEANVAPSLSLDPAGPFAVNENETLTIQLMGSDQNSADVLTYTGENLPDGASVDSETGLFTWTPSYDQAGTYTMTFKVTDQGGLSASVEAEVTVANVNRAPEFTSEIPDNELIPVHNVPVEYQFQFEAEDPDGDPVTFRKISGPGAVSVDGRFTWTPMPDQAGKSYVLMVEVSDGELTAVSNKIIKVSDVVTGVEEEGIPKEFKLLQNFPNPFNPTTVIKYGLPKEAHVRLTVYNVLGQEVMTLVNENQSAGYHRVSFDANELNAGIYIYKLEAGDYVSIKKMIYMK</sequence>
<dbReference type="NCBIfam" id="TIGR04183">
    <property type="entry name" value="Por_Secre_tail"/>
    <property type="match status" value="1"/>
</dbReference>
<dbReference type="PROSITE" id="PS50268">
    <property type="entry name" value="CADHERIN_2"/>
    <property type="match status" value="1"/>
</dbReference>
<accession>I7A1A5</accession>
<dbReference type="InterPro" id="IPR008965">
    <property type="entry name" value="CBM2/CBM3_carb-bd_dom_sf"/>
</dbReference>
<dbReference type="GO" id="GO:0016020">
    <property type="term" value="C:membrane"/>
    <property type="evidence" value="ECO:0007669"/>
    <property type="project" value="InterPro"/>
</dbReference>
<dbReference type="STRING" id="1191523.MROS_0518"/>
<dbReference type="GO" id="GO:0007156">
    <property type="term" value="P:homophilic cell adhesion via plasma membrane adhesion molecules"/>
    <property type="evidence" value="ECO:0007669"/>
    <property type="project" value="InterPro"/>
</dbReference>
<dbReference type="Gene3D" id="2.60.40.10">
    <property type="entry name" value="Immunoglobulins"/>
    <property type="match status" value="1"/>
</dbReference>
<dbReference type="Pfam" id="PF05345">
    <property type="entry name" value="He_PIG"/>
    <property type="match status" value="1"/>
</dbReference>
<dbReference type="PATRIC" id="fig|1191523.3.peg.541"/>
<dbReference type="GO" id="GO:0030246">
    <property type="term" value="F:carbohydrate binding"/>
    <property type="evidence" value="ECO:0007669"/>
    <property type="project" value="InterPro"/>
</dbReference>
<dbReference type="InterPro" id="IPR013783">
    <property type="entry name" value="Ig-like_fold"/>
</dbReference>
<dbReference type="EMBL" id="CP003557">
    <property type="protein sequence ID" value="AFN73761.1"/>
    <property type="molecule type" value="Genomic_DNA"/>
</dbReference>
<dbReference type="InterPro" id="IPR026444">
    <property type="entry name" value="Secre_tail"/>
</dbReference>
<name>I7A1A5_MELRP</name>
<dbReference type="CDD" id="cd00146">
    <property type="entry name" value="PKD"/>
    <property type="match status" value="1"/>
</dbReference>